<dbReference type="SMART" id="SM00066">
    <property type="entry name" value="GAL4"/>
    <property type="match status" value="1"/>
</dbReference>
<feature type="region of interest" description="Disordered" evidence="6">
    <location>
        <begin position="74"/>
        <end position="153"/>
    </location>
</feature>
<dbReference type="SMART" id="SM00906">
    <property type="entry name" value="Fungal_trans"/>
    <property type="match status" value="1"/>
</dbReference>
<evidence type="ECO:0000256" key="5">
    <source>
        <dbReference type="ARBA" id="ARBA00023242"/>
    </source>
</evidence>
<dbReference type="PANTHER" id="PTHR47338">
    <property type="entry name" value="ZN(II)2CYS6 TRANSCRIPTION FACTOR (EUROFUNG)-RELATED"/>
    <property type="match status" value="1"/>
</dbReference>
<dbReference type="SUPFAM" id="SSF57701">
    <property type="entry name" value="Zn2/Cys6 DNA-binding domain"/>
    <property type="match status" value="1"/>
</dbReference>
<dbReference type="OrthoDB" id="3259098at2759"/>
<dbReference type="EMBL" id="CAJMWY010004117">
    <property type="protein sequence ID" value="CAE6520038.1"/>
    <property type="molecule type" value="Genomic_DNA"/>
</dbReference>
<evidence type="ECO:0000256" key="4">
    <source>
        <dbReference type="ARBA" id="ARBA00023163"/>
    </source>
</evidence>
<dbReference type="EMBL" id="CAJMWX010000312">
    <property type="protein sequence ID" value="CAE6412281.1"/>
    <property type="molecule type" value="Genomic_DNA"/>
</dbReference>
<dbReference type="PROSITE" id="PS00463">
    <property type="entry name" value="ZN2_CY6_FUNGAL_1"/>
    <property type="match status" value="1"/>
</dbReference>
<dbReference type="InterPro" id="IPR001138">
    <property type="entry name" value="Zn2Cys6_DnaBD"/>
</dbReference>
<dbReference type="CDD" id="cd00067">
    <property type="entry name" value="GAL4"/>
    <property type="match status" value="1"/>
</dbReference>
<evidence type="ECO:0000313" key="8">
    <source>
        <dbReference type="EMBL" id="CAE6412281.1"/>
    </source>
</evidence>
<evidence type="ECO:0000256" key="3">
    <source>
        <dbReference type="ARBA" id="ARBA00023015"/>
    </source>
</evidence>
<dbReference type="GO" id="GO:0005634">
    <property type="term" value="C:nucleus"/>
    <property type="evidence" value="ECO:0007669"/>
    <property type="project" value="UniProtKB-SubCell"/>
</dbReference>
<dbReference type="Proteomes" id="UP000663861">
    <property type="component" value="Unassembled WGS sequence"/>
</dbReference>
<gene>
    <name evidence="8" type="ORF">RDB_LOCUS12758</name>
    <name evidence="9" type="ORF">RDB_LOCUS154034</name>
</gene>
<dbReference type="InterPro" id="IPR036864">
    <property type="entry name" value="Zn2-C6_fun-type_DNA-bd_sf"/>
</dbReference>
<keyword evidence="2" id="KW-0479">Metal-binding</keyword>
<keyword evidence="5" id="KW-0539">Nucleus</keyword>
<feature type="domain" description="Zn(2)-C6 fungal-type" evidence="7">
    <location>
        <begin position="17"/>
        <end position="47"/>
    </location>
</feature>
<dbReference type="PANTHER" id="PTHR47338:SF29">
    <property type="entry name" value="ZN(2)-C6 FUNGAL-TYPE DOMAIN-CONTAINING PROTEIN"/>
    <property type="match status" value="1"/>
</dbReference>
<accession>A0A8H2WZE8</accession>
<keyword evidence="4" id="KW-0804">Transcription</keyword>
<name>A0A8H2WZE8_9AGAM</name>
<dbReference type="GO" id="GO:0006351">
    <property type="term" value="P:DNA-templated transcription"/>
    <property type="evidence" value="ECO:0007669"/>
    <property type="project" value="InterPro"/>
</dbReference>
<dbReference type="InterPro" id="IPR050815">
    <property type="entry name" value="TF_fung"/>
</dbReference>
<evidence type="ECO:0000313" key="9">
    <source>
        <dbReference type="EMBL" id="CAE6520038.1"/>
    </source>
</evidence>
<dbReference type="Proteomes" id="UP000663888">
    <property type="component" value="Unassembled WGS sequence"/>
</dbReference>
<evidence type="ECO:0000313" key="10">
    <source>
        <dbReference type="Proteomes" id="UP000663888"/>
    </source>
</evidence>
<dbReference type="Pfam" id="PF00172">
    <property type="entry name" value="Zn_clus"/>
    <property type="match status" value="1"/>
</dbReference>
<protein>
    <recommendedName>
        <fullName evidence="7">Zn(2)-C6 fungal-type domain-containing protein</fullName>
    </recommendedName>
</protein>
<evidence type="ECO:0000256" key="6">
    <source>
        <dbReference type="SAM" id="MobiDB-lite"/>
    </source>
</evidence>
<feature type="compositionally biased region" description="Low complexity" evidence="6">
    <location>
        <begin position="82"/>
        <end position="104"/>
    </location>
</feature>
<evidence type="ECO:0000256" key="2">
    <source>
        <dbReference type="ARBA" id="ARBA00022723"/>
    </source>
</evidence>
<sequence>MDSTPPTEVRMLSRFEACLVCRRRKLRCDATQPECDRCRATGSICQYQDPAYRSRTRVLQEQIKELEAKIQQIELQRGGPRGSSRASGSPSHSGSNIGSSVTSPQSVPQTASPASTSDGPVHQAATISSHLVPSVSPEMNRLSRRGPSAISLPGETSRKLLSAFMERKHVIGFELHTGRVVRSFQPASCEPAVPALYYAMLLMGCHFVAATELKFWENMIYERTKLELETNIARAYLNDRGKYNPLHHLQAMIMLGQWYYFKNRLLEGHVYITRATRFAVALGLHALDSRIYGHYVVMRQEPSSGGIERWRPRDPVELGEAINVGWACFTRDFAGTLLNGLPPSISLEEIKTVWPVSLSDFEDMNGSELSNDNYSIASLLDPKHLNVVADVSHDTANCVVSKCFVLTHCAGMLDTERISNSDVTDEWLARFEGCDRATRTFTQSVQRAYVGREIEEAANIALAQTSVGCATLQLHAPLAEYELDIGAQGDPRGRLSDSSLGGYNYMRCMEASRSIVLAAAYMEGVDVSYMHMFFGISWACAASVLAKQLSRLRQSGYEEQAREIERHLAIMAKSMERLLLAYPVLSE</sequence>
<organism evidence="8 10">
    <name type="scientific">Rhizoctonia solani</name>
    <dbReference type="NCBI Taxonomy" id="456999"/>
    <lineage>
        <taxon>Eukaryota</taxon>
        <taxon>Fungi</taxon>
        <taxon>Dikarya</taxon>
        <taxon>Basidiomycota</taxon>
        <taxon>Agaricomycotina</taxon>
        <taxon>Agaricomycetes</taxon>
        <taxon>Cantharellales</taxon>
        <taxon>Ceratobasidiaceae</taxon>
        <taxon>Rhizoctonia</taxon>
    </lineage>
</organism>
<comment type="caution">
    <text evidence="8">The sequence shown here is derived from an EMBL/GenBank/DDBJ whole genome shotgun (WGS) entry which is preliminary data.</text>
</comment>
<dbReference type="Gene3D" id="4.10.240.10">
    <property type="entry name" value="Zn(2)-C6 fungal-type DNA-binding domain"/>
    <property type="match status" value="1"/>
</dbReference>
<dbReference type="GO" id="GO:0000981">
    <property type="term" value="F:DNA-binding transcription factor activity, RNA polymerase II-specific"/>
    <property type="evidence" value="ECO:0007669"/>
    <property type="project" value="InterPro"/>
</dbReference>
<dbReference type="AlphaFoldDB" id="A0A8H2WZE8"/>
<reference evidence="8" key="1">
    <citation type="submission" date="2021-01" db="EMBL/GenBank/DDBJ databases">
        <authorList>
            <person name="Kaushik A."/>
        </authorList>
    </citation>
    <scope>NUCLEOTIDE SEQUENCE</scope>
    <source>
        <strain evidence="8">AG4-R118</strain>
        <strain evidence="9">AG4-RS23</strain>
    </source>
</reference>
<dbReference type="InterPro" id="IPR007219">
    <property type="entry name" value="XnlR_reg_dom"/>
</dbReference>
<dbReference type="PROSITE" id="PS50048">
    <property type="entry name" value="ZN2_CY6_FUNGAL_2"/>
    <property type="match status" value="1"/>
</dbReference>
<evidence type="ECO:0000256" key="1">
    <source>
        <dbReference type="ARBA" id="ARBA00004123"/>
    </source>
</evidence>
<comment type="subcellular location">
    <subcellularLocation>
        <location evidence="1">Nucleus</location>
    </subcellularLocation>
</comment>
<evidence type="ECO:0000259" key="7">
    <source>
        <dbReference type="PROSITE" id="PS50048"/>
    </source>
</evidence>
<dbReference type="GO" id="GO:0008270">
    <property type="term" value="F:zinc ion binding"/>
    <property type="evidence" value="ECO:0007669"/>
    <property type="project" value="InterPro"/>
</dbReference>
<dbReference type="CDD" id="cd12148">
    <property type="entry name" value="fungal_TF_MHR"/>
    <property type="match status" value="1"/>
</dbReference>
<proteinExistence type="predicted"/>
<keyword evidence="3" id="KW-0805">Transcription regulation</keyword>
<feature type="compositionally biased region" description="Polar residues" evidence="6">
    <location>
        <begin position="105"/>
        <end position="118"/>
    </location>
</feature>
<dbReference type="Pfam" id="PF04082">
    <property type="entry name" value="Fungal_trans"/>
    <property type="match status" value="1"/>
</dbReference>
<dbReference type="GO" id="GO:0003677">
    <property type="term" value="F:DNA binding"/>
    <property type="evidence" value="ECO:0007669"/>
    <property type="project" value="InterPro"/>
</dbReference>